<feature type="compositionally biased region" description="Basic and acidic residues" evidence="4">
    <location>
        <begin position="278"/>
        <end position="293"/>
    </location>
</feature>
<accession>A0A3M6UKV2</accession>
<evidence type="ECO:0000256" key="1">
    <source>
        <dbReference type="ARBA" id="ARBA00022737"/>
    </source>
</evidence>
<dbReference type="InterPro" id="IPR002110">
    <property type="entry name" value="Ankyrin_rpt"/>
</dbReference>
<dbReference type="Pfam" id="PF12796">
    <property type="entry name" value="Ank_2"/>
    <property type="match status" value="1"/>
</dbReference>
<feature type="region of interest" description="Disordered" evidence="4">
    <location>
        <begin position="261"/>
        <end position="296"/>
    </location>
</feature>
<organism evidence="5 6">
    <name type="scientific">Pocillopora damicornis</name>
    <name type="common">Cauliflower coral</name>
    <name type="synonym">Millepora damicornis</name>
    <dbReference type="NCBI Taxonomy" id="46731"/>
    <lineage>
        <taxon>Eukaryota</taxon>
        <taxon>Metazoa</taxon>
        <taxon>Cnidaria</taxon>
        <taxon>Anthozoa</taxon>
        <taxon>Hexacorallia</taxon>
        <taxon>Scleractinia</taxon>
        <taxon>Astrocoeniina</taxon>
        <taxon>Pocilloporidae</taxon>
        <taxon>Pocillopora</taxon>
    </lineage>
</organism>
<name>A0A3M6UKV2_POCDA</name>
<dbReference type="PANTHER" id="PTHR24198">
    <property type="entry name" value="ANKYRIN REPEAT AND PROTEIN KINASE DOMAIN-CONTAINING PROTEIN"/>
    <property type="match status" value="1"/>
</dbReference>
<dbReference type="Pfam" id="PF00023">
    <property type="entry name" value="Ank"/>
    <property type="match status" value="1"/>
</dbReference>
<evidence type="ECO:0000313" key="6">
    <source>
        <dbReference type="Proteomes" id="UP000275408"/>
    </source>
</evidence>
<evidence type="ECO:0000256" key="4">
    <source>
        <dbReference type="SAM" id="MobiDB-lite"/>
    </source>
</evidence>
<sequence length="346" mass="39276">MPTLHQAIIRRNQQQVRLLTNVGCNVNKLDSRMCTPLRLVCDLDKEFLRVSLGRILLRHGAGVEHKDEFGISVFSYCCMKQCFKLVSVMIEEREIPWLDKDYNGNTALHHASASGNLGITRMILEQMRKYGLDIDQRNDLGETPLISAERMGHIRCAQLLRECGKASTAARDNHVLKNADEWRRTRTTRASQKLSPYFSAKFPEVAKQLTITVHIKRSAAFQARTSAQDKLDKPHKLLDRTGTLATKDALPTLLKLQKEQQMDTFRPSAKPPPCKVQNTKEFRDSSGDDHSQSRADQIAPRLKRKAFSYAGLPVLAQQRFAARIKKHSAQRITVSKTVNEEQHAPK</sequence>
<keyword evidence="1" id="KW-0677">Repeat</keyword>
<evidence type="ECO:0000256" key="3">
    <source>
        <dbReference type="PROSITE-ProRule" id="PRU00023"/>
    </source>
</evidence>
<dbReference type="PANTHER" id="PTHR24198:SF165">
    <property type="entry name" value="ANKYRIN REPEAT-CONTAINING PROTEIN-RELATED"/>
    <property type="match status" value="1"/>
</dbReference>
<keyword evidence="2 3" id="KW-0040">ANK repeat</keyword>
<protein>
    <submittedName>
        <fullName evidence="5">Uncharacterized protein</fullName>
    </submittedName>
</protein>
<dbReference type="AlphaFoldDB" id="A0A3M6UKV2"/>
<comment type="caution">
    <text evidence="5">The sequence shown here is derived from an EMBL/GenBank/DDBJ whole genome shotgun (WGS) entry which is preliminary data.</text>
</comment>
<dbReference type="Proteomes" id="UP000275408">
    <property type="component" value="Unassembled WGS sequence"/>
</dbReference>
<proteinExistence type="predicted"/>
<dbReference type="STRING" id="46731.A0A3M6UKV2"/>
<dbReference type="PROSITE" id="PS50297">
    <property type="entry name" value="ANK_REP_REGION"/>
    <property type="match status" value="1"/>
</dbReference>
<dbReference type="Gene3D" id="1.25.40.20">
    <property type="entry name" value="Ankyrin repeat-containing domain"/>
    <property type="match status" value="1"/>
</dbReference>
<evidence type="ECO:0000313" key="5">
    <source>
        <dbReference type="EMBL" id="RMX54242.1"/>
    </source>
</evidence>
<dbReference type="InterPro" id="IPR036770">
    <property type="entry name" value="Ankyrin_rpt-contain_sf"/>
</dbReference>
<dbReference type="PROSITE" id="PS50088">
    <property type="entry name" value="ANK_REPEAT"/>
    <property type="match status" value="1"/>
</dbReference>
<dbReference type="EMBL" id="RCHS01001296">
    <property type="protein sequence ID" value="RMX54242.1"/>
    <property type="molecule type" value="Genomic_DNA"/>
</dbReference>
<dbReference type="SMART" id="SM00248">
    <property type="entry name" value="ANK"/>
    <property type="match status" value="2"/>
</dbReference>
<feature type="repeat" description="ANK" evidence="3">
    <location>
        <begin position="103"/>
        <end position="139"/>
    </location>
</feature>
<evidence type="ECO:0000256" key="2">
    <source>
        <dbReference type="ARBA" id="ARBA00023043"/>
    </source>
</evidence>
<keyword evidence="6" id="KW-1185">Reference proteome</keyword>
<reference evidence="5 6" key="1">
    <citation type="journal article" date="2018" name="Sci. Rep.">
        <title>Comparative analysis of the Pocillopora damicornis genome highlights role of immune system in coral evolution.</title>
        <authorList>
            <person name="Cunning R."/>
            <person name="Bay R.A."/>
            <person name="Gillette P."/>
            <person name="Baker A.C."/>
            <person name="Traylor-Knowles N."/>
        </authorList>
    </citation>
    <scope>NUCLEOTIDE SEQUENCE [LARGE SCALE GENOMIC DNA]</scope>
    <source>
        <strain evidence="5">RSMAS</strain>
        <tissue evidence="5">Whole animal</tissue>
    </source>
</reference>
<dbReference type="SUPFAM" id="SSF48403">
    <property type="entry name" value="Ankyrin repeat"/>
    <property type="match status" value="1"/>
</dbReference>
<gene>
    <name evidence="5" type="ORF">pdam_00016930</name>
</gene>
<dbReference type="OrthoDB" id="5406014at2759"/>